<name>A0A3R7NW22_9RHOB</name>
<dbReference type="SUPFAM" id="SSF63829">
    <property type="entry name" value="Calcium-dependent phosphotriesterase"/>
    <property type="match status" value="1"/>
</dbReference>
<gene>
    <name evidence="3" type="ORF">A7A09_017545</name>
</gene>
<dbReference type="Pfam" id="PF14269">
    <property type="entry name" value="Arylsulfotran_2"/>
    <property type="match status" value="1"/>
</dbReference>
<evidence type="ECO:0000313" key="4">
    <source>
        <dbReference type="Proteomes" id="UP000238137"/>
    </source>
</evidence>
<dbReference type="RefSeq" id="WP_106692608.1">
    <property type="nucleotide sequence ID" value="NZ_PXNQ02000012.1"/>
</dbReference>
<organism evidence="3 4">
    <name type="scientific">Paracoccus methylarcula</name>
    <dbReference type="NCBI Taxonomy" id="72022"/>
    <lineage>
        <taxon>Bacteria</taxon>
        <taxon>Pseudomonadati</taxon>
        <taxon>Pseudomonadota</taxon>
        <taxon>Alphaproteobacteria</taxon>
        <taxon>Rhodobacterales</taxon>
        <taxon>Paracoccaceae</taxon>
        <taxon>Paracoccus</taxon>
    </lineage>
</organism>
<sequence>MKRRISDRIGPVISIVSLAIIAVIYGTVSTWWNWFPAPQIGLAHRTILEVSQNWKNDIGLEPTRHLVKPISGDPDPERGFSGQTSGSSAEGYTLAAGLNEQRDGPFHTVRLYDGSGQELHRWPVRYGLYDSERKPQNVMLHGMEVFEDGSLALTFDGGQAITRIDACGKPIWTQNDRFHHSINRDGEGHLVTLRDDDIVWLDEDTGEILNSISLRKEMVEGANAEQKAMLEIRTRTPENAEEEVSYLGDPFHPNDAEPLRADMAGAFPMFEPGDVLLSLRELNMISVVDPETGRLKWWHYGPWFKQHDPDFQPDGRITVYDNATGSGASRVLSIRPGEDRVETLFTGSDEVPFYSWRRGKHQVLPDGNILLTEAEGGRVLEVTPGGKLAWERHMAWDPEQNVIITEARHLPADFFENGVPGCDTGGEGET</sequence>
<dbReference type="PANTHER" id="PTHR35340:SF5">
    <property type="entry name" value="ASST-DOMAIN-CONTAINING PROTEIN"/>
    <property type="match status" value="1"/>
</dbReference>
<dbReference type="EMBL" id="PXNQ02000012">
    <property type="protein sequence ID" value="RNF33237.1"/>
    <property type="molecule type" value="Genomic_DNA"/>
</dbReference>
<dbReference type="InterPro" id="IPR053143">
    <property type="entry name" value="Arylsulfate_ST"/>
</dbReference>
<dbReference type="AlphaFoldDB" id="A0A3R7NW22"/>
<keyword evidence="4" id="KW-1185">Reference proteome</keyword>
<evidence type="ECO:0008006" key="5">
    <source>
        <dbReference type="Google" id="ProtNLM"/>
    </source>
</evidence>
<proteinExistence type="predicted"/>
<dbReference type="PANTHER" id="PTHR35340">
    <property type="entry name" value="PQQ ENZYME REPEAT PROTEIN-RELATED"/>
    <property type="match status" value="1"/>
</dbReference>
<evidence type="ECO:0000313" key="3">
    <source>
        <dbReference type="EMBL" id="RNF33237.1"/>
    </source>
</evidence>
<dbReference type="InterPro" id="IPR039535">
    <property type="entry name" value="ASST-like"/>
</dbReference>
<keyword evidence="2" id="KW-0812">Transmembrane</keyword>
<feature type="region of interest" description="Disordered" evidence="1">
    <location>
        <begin position="69"/>
        <end position="89"/>
    </location>
</feature>
<evidence type="ECO:0000256" key="1">
    <source>
        <dbReference type="SAM" id="MobiDB-lite"/>
    </source>
</evidence>
<dbReference type="OrthoDB" id="264813at2"/>
<keyword evidence="2" id="KW-1133">Transmembrane helix</keyword>
<keyword evidence="2" id="KW-0472">Membrane</keyword>
<reference evidence="3" key="1">
    <citation type="submission" date="2018-05" db="EMBL/GenBank/DDBJ databases">
        <title>Reclassification of Methylarcula marina and Methylarcula terricola as Paracoccus methylarcula sp.nov., comb.nov. and Paracoccus terricola comb.nov.</title>
        <authorList>
            <person name="Shmareva M.N."/>
            <person name="Doronina N.V."/>
            <person name="Vasilenko O.V."/>
            <person name="Tarlachkov S.V."/>
            <person name="Trotsenko Y.A."/>
        </authorList>
    </citation>
    <scope>NUCLEOTIDE SEQUENCE [LARGE SCALE GENOMIC DNA]</scope>
    <source>
        <strain evidence="3">VKM B-2159</strain>
    </source>
</reference>
<feature type="transmembrane region" description="Helical" evidence="2">
    <location>
        <begin position="12"/>
        <end position="34"/>
    </location>
</feature>
<protein>
    <recommendedName>
        <fullName evidence="5">Aryl sulfotransferase</fullName>
    </recommendedName>
</protein>
<evidence type="ECO:0000256" key="2">
    <source>
        <dbReference type="SAM" id="Phobius"/>
    </source>
</evidence>
<comment type="caution">
    <text evidence="3">The sequence shown here is derived from an EMBL/GenBank/DDBJ whole genome shotgun (WGS) entry which is preliminary data.</text>
</comment>
<accession>A0A3R7NW22</accession>
<dbReference type="Proteomes" id="UP000238137">
    <property type="component" value="Unassembled WGS sequence"/>
</dbReference>